<reference evidence="2 3" key="1">
    <citation type="journal article" date="2018" name="PLoS Genet.">
        <title>Population sequencing reveals clonal diversity and ancestral inbreeding in the grapevine cultivar Chardonnay.</title>
        <authorList>
            <person name="Roach M.J."/>
            <person name="Johnson D.L."/>
            <person name="Bohlmann J."/>
            <person name="van Vuuren H.J."/>
            <person name="Jones S.J."/>
            <person name="Pretorius I.S."/>
            <person name="Schmidt S.A."/>
            <person name="Borneman A.R."/>
        </authorList>
    </citation>
    <scope>NUCLEOTIDE SEQUENCE [LARGE SCALE GENOMIC DNA]</scope>
    <source>
        <strain evidence="3">cv. Chardonnay</strain>
        <tissue evidence="2">Leaf</tissue>
    </source>
</reference>
<feature type="region of interest" description="Disordered" evidence="1">
    <location>
        <begin position="266"/>
        <end position="298"/>
    </location>
</feature>
<dbReference type="EMBL" id="QGNW01000213">
    <property type="protein sequence ID" value="RVW84657.1"/>
    <property type="molecule type" value="Genomic_DNA"/>
</dbReference>
<evidence type="ECO:0000256" key="1">
    <source>
        <dbReference type="SAM" id="MobiDB-lite"/>
    </source>
</evidence>
<gene>
    <name evidence="2" type="ORF">CK203_044619</name>
</gene>
<evidence type="ECO:0008006" key="4">
    <source>
        <dbReference type="Google" id="ProtNLM"/>
    </source>
</evidence>
<evidence type="ECO:0000313" key="3">
    <source>
        <dbReference type="Proteomes" id="UP000288805"/>
    </source>
</evidence>
<feature type="region of interest" description="Disordered" evidence="1">
    <location>
        <begin position="1"/>
        <end position="26"/>
    </location>
</feature>
<sequence>MERIPRKKDHNWHYPQDQQVQGESSQDLPKEWKFVISHPQDQIKDDENWMIAMQEELNQFERSEVWELVPRPSNQSVIGTRWAFRNKMNENGIVVGNKARLQIKQLKEGNFIDQAKYIRDLLKRFNMEEAKIMKTPMSSSIKLDKDEKGKSIYSTIQEPVVSKAQGKCPTESFQPEEHRKTQFDTVLFSTMEDYQRFKQYFAQRQVVPRRNHRFLTKVFKDANIDLSRETNFEVSSTYDTYDDYSVGMMKFKKAPDGSWVRKAEREPKQTLEQGQAHPGVEKEPTHIEIPPPQAPLAPDHAPWMDLSAQISSLGTHMEELLVRIDHIEDHLERQHEEMMTYLCSMFPHLPPQP</sequence>
<dbReference type="AlphaFoldDB" id="A0A438HJP2"/>
<protein>
    <recommendedName>
        <fullName evidence="4">Reverse transcriptase Ty1/copia-type domain-containing protein</fullName>
    </recommendedName>
</protein>
<name>A0A438HJP2_VITVI</name>
<accession>A0A438HJP2</accession>
<evidence type="ECO:0000313" key="2">
    <source>
        <dbReference type="EMBL" id="RVW84657.1"/>
    </source>
</evidence>
<feature type="compositionally biased region" description="Polar residues" evidence="1">
    <location>
        <begin position="16"/>
        <end position="26"/>
    </location>
</feature>
<dbReference type="Proteomes" id="UP000288805">
    <property type="component" value="Unassembled WGS sequence"/>
</dbReference>
<comment type="caution">
    <text evidence="2">The sequence shown here is derived from an EMBL/GenBank/DDBJ whole genome shotgun (WGS) entry which is preliminary data.</text>
</comment>
<feature type="compositionally biased region" description="Basic residues" evidence="1">
    <location>
        <begin position="1"/>
        <end position="10"/>
    </location>
</feature>
<proteinExistence type="predicted"/>
<organism evidence="2 3">
    <name type="scientific">Vitis vinifera</name>
    <name type="common">Grape</name>
    <dbReference type="NCBI Taxonomy" id="29760"/>
    <lineage>
        <taxon>Eukaryota</taxon>
        <taxon>Viridiplantae</taxon>
        <taxon>Streptophyta</taxon>
        <taxon>Embryophyta</taxon>
        <taxon>Tracheophyta</taxon>
        <taxon>Spermatophyta</taxon>
        <taxon>Magnoliopsida</taxon>
        <taxon>eudicotyledons</taxon>
        <taxon>Gunneridae</taxon>
        <taxon>Pentapetalae</taxon>
        <taxon>rosids</taxon>
        <taxon>Vitales</taxon>
        <taxon>Vitaceae</taxon>
        <taxon>Viteae</taxon>
        <taxon>Vitis</taxon>
    </lineage>
</organism>